<dbReference type="InterPro" id="IPR050445">
    <property type="entry name" value="Bact_polysacc_biosynth/exp"/>
</dbReference>
<organism evidence="3 4">
    <name type="scientific">Bradyrhizobium erythrophlei</name>
    <dbReference type="NCBI Taxonomy" id="1437360"/>
    <lineage>
        <taxon>Bacteria</taxon>
        <taxon>Pseudomonadati</taxon>
        <taxon>Pseudomonadota</taxon>
        <taxon>Alphaproteobacteria</taxon>
        <taxon>Hyphomicrobiales</taxon>
        <taxon>Nitrobacteraceae</taxon>
        <taxon>Bradyrhizobium</taxon>
    </lineage>
</organism>
<evidence type="ECO:0000313" key="3">
    <source>
        <dbReference type="EMBL" id="SHH94885.1"/>
    </source>
</evidence>
<name>A0A1M5X4W8_9BRAD</name>
<accession>A0A1M5X4W8</accession>
<evidence type="ECO:0000313" key="4">
    <source>
        <dbReference type="Proteomes" id="UP000189796"/>
    </source>
</evidence>
<feature type="transmembrane region" description="Helical" evidence="2">
    <location>
        <begin position="37"/>
        <end position="57"/>
    </location>
</feature>
<dbReference type="RefSeq" id="WP_172842743.1">
    <property type="nucleotide sequence ID" value="NZ_LT670817.1"/>
</dbReference>
<dbReference type="Proteomes" id="UP000189796">
    <property type="component" value="Chromosome I"/>
</dbReference>
<gene>
    <name evidence="3" type="ORF">SAMN05443248_7024</name>
</gene>
<sequence>MSNRSLSFETNTIYAPRVHYERVVYDTLRVLWRHKSLVAVVFGIALAALSVELVLVAPRYTGEAMIQLSFTRDEAAGEKVLSTAAVDAAAVVDSAARVIRSRAIATAVVTLLGLDNDPAYTRRSLPARALSSVWSVFGVPEPTPHELAVARLMSQTTVANDPRAYLITVAVTASDPTRAAQLANWVASEYLRGQLQQQAAEAYAVAEREMTAVSAVFGPQHPSYINGSAKLLRLKAELATAQKGGATQEPEAVMAKDMVRLAAGQSLLPAEAVMVPSGPNTMLLFALTIFVGLVLGVLLSFLAEKWAGPLVDDQAGADAQPPRRLHRHESAFRATPTNPRT</sequence>
<proteinExistence type="predicted"/>
<keyword evidence="2" id="KW-0472">Membrane</keyword>
<protein>
    <submittedName>
        <fullName evidence="3">Chain length determinant protein</fullName>
    </submittedName>
</protein>
<keyword evidence="2" id="KW-1133">Transmembrane helix</keyword>
<evidence type="ECO:0000256" key="2">
    <source>
        <dbReference type="SAM" id="Phobius"/>
    </source>
</evidence>
<dbReference type="GO" id="GO:0005886">
    <property type="term" value="C:plasma membrane"/>
    <property type="evidence" value="ECO:0007669"/>
    <property type="project" value="TreeGrafter"/>
</dbReference>
<feature type="region of interest" description="Disordered" evidence="1">
    <location>
        <begin position="314"/>
        <end position="341"/>
    </location>
</feature>
<reference evidence="3 4" key="1">
    <citation type="submission" date="2016-11" db="EMBL/GenBank/DDBJ databases">
        <authorList>
            <person name="Jaros S."/>
            <person name="Januszkiewicz K."/>
            <person name="Wedrychowicz H."/>
        </authorList>
    </citation>
    <scope>NUCLEOTIDE SEQUENCE [LARGE SCALE GENOMIC DNA]</scope>
    <source>
        <strain evidence="3 4">GAS138</strain>
    </source>
</reference>
<dbReference type="EMBL" id="LT670817">
    <property type="protein sequence ID" value="SHH94885.1"/>
    <property type="molecule type" value="Genomic_DNA"/>
</dbReference>
<dbReference type="PANTHER" id="PTHR32309:SF13">
    <property type="entry name" value="FERRIC ENTEROBACTIN TRANSPORT PROTEIN FEPE"/>
    <property type="match status" value="1"/>
</dbReference>
<dbReference type="GO" id="GO:0004713">
    <property type="term" value="F:protein tyrosine kinase activity"/>
    <property type="evidence" value="ECO:0007669"/>
    <property type="project" value="TreeGrafter"/>
</dbReference>
<dbReference type="AlphaFoldDB" id="A0A1M5X4W8"/>
<evidence type="ECO:0000256" key="1">
    <source>
        <dbReference type="SAM" id="MobiDB-lite"/>
    </source>
</evidence>
<keyword evidence="2" id="KW-0812">Transmembrane</keyword>
<feature type="transmembrane region" description="Helical" evidence="2">
    <location>
        <begin position="283"/>
        <end position="303"/>
    </location>
</feature>
<dbReference type="PANTHER" id="PTHR32309">
    <property type="entry name" value="TYROSINE-PROTEIN KINASE"/>
    <property type="match status" value="1"/>
</dbReference>